<dbReference type="SUPFAM" id="SSF51658">
    <property type="entry name" value="Xylose isomerase-like"/>
    <property type="match status" value="1"/>
</dbReference>
<evidence type="ECO:0000313" key="3">
    <source>
        <dbReference type="Proteomes" id="UP000316882"/>
    </source>
</evidence>
<dbReference type="Pfam" id="PF01261">
    <property type="entry name" value="AP_endonuc_2"/>
    <property type="match status" value="1"/>
</dbReference>
<feature type="domain" description="Xylose isomerase-like TIM barrel" evidence="1">
    <location>
        <begin position="28"/>
        <end position="254"/>
    </location>
</feature>
<dbReference type="GeneID" id="87610648"/>
<dbReference type="InterPro" id="IPR013022">
    <property type="entry name" value="Xyl_isomerase-like_TIM-brl"/>
</dbReference>
<dbReference type="Proteomes" id="UP000316882">
    <property type="component" value="Unassembled WGS sequence"/>
</dbReference>
<dbReference type="STRING" id="54914.AV540_03455"/>
<reference evidence="2 3" key="1">
    <citation type="submission" date="2019-06" db="EMBL/GenBank/DDBJ databases">
        <title>Whole genome shotgun sequence of Brevibacillus parabrevis NBRC 12334.</title>
        <authorList>
            <person name="Hosoyama A."/>
            <person name="Uohara A."/>
            <person name="Ohji S."/>
            <person name="Ichikawa N."/>
        </authorList>
    </citation>
    <scope>NUCLEOTIDE SEQUENCE [LARGE SCALE GENOMIC DNA]</scope>
    <source>
        <strain evidence="2 3">NBRC 12334</strain>
    </source>
</reference>
<accession>A0A4Y3PTH0</accession>
<dbReference type="EMBL" id="BJMH01000015">
    <property type="protein sequence ID" value="GEB33631.1"/>
    <property type="molecule type" value="Genomic_DNA"/>
</dbReference>
<evidence type="ECO:0000313" key="2">
    <source>
        <dbReference type="EMBL" id="GEB33631.1"/>
    </source>
</evidence>
<keyword evidence="3" id="KW-1185">Reference proteome</keyword>
<protein>
    <recommendedName>
        <fullName evidence="1">Xylose isomerase-like TIM barrel domain-containing protein</fullName>
    </recommendedName>
</protein>
<organism evidence="2 3">
    <name type="scientific">Brevibacillus parabrevis</name>
    <dbReference type="NCBI Taxonomy" id="54914"/>
    <lineage>
        <taxon>Bacteria</taxon>
        <taxon>Bacillati</taxon>
        <taxon>Bacillota</taxon>
        <taxon>Bacilli</taxon>
        <taxon>Bacillales</taxon>
        <taxon>Paenibacillaceae</taxon>
        <taxon>Brevibacillus</taxon>
    </lineage>
</organism>
<dbReference type="AlphaFoldDB" id="A0A4Y3PTH0"/>
<gene>
    <name evidence="2" type="ORF">BPA01_32110</name>
</gene>
<dbReference type="InterPro" id="IPR036237">
    <property type="entry name" value="Xyl_isomerase-like_sf"/>
</dbReference>
<comment type="caution">
    <text evidence="2">The sequence shown here is derived from an EMBL/GenBank/DDBJ whole genome shotgun (WGS) entry which is preliminary data.</text>
</comment>
<dbReference type="Gene3D" id="3.20.20.150">
    <property type="entry name" value="Divalent-metal-dependent TIM barrel enzymes"/>
    <property type="match status" value="1"/>
</dbReference>
<dbReference type="RefSeq" id="WP_122962377.1">
    <property type="nucleotide sequence ID" value="NZ_BJMH01000015.1"/>
</dbReference>
<name>A0A4Y3PTH0_BREPA</name>
<dbReference type="PANTHER" id="PTHR12110">
    <property type="entry name" value="HYDROXYPYRUVATE ISOMERASE"/>
    <property type="match status" value="1"/>
</dbReference>
<evidence type="ECO:0000259" key="1">
    <source>
        <dbReference type="Pfam" id="PF01261"/>
    </source>
</evidence>
<dbReference type="PANTHER" id="PTHR12110:SF21">
    <property type="entry name" value="XYLOSE ISOMERASE-LIKE TIM BARREL DOMAIN-CONTAINING PROTEIN"/>
    <property type="match status" value="1"/>
</dbReference>
<dbReference type="InterPro" id="IPR050312">
    <property type="entry name" value="IolE/XylAMocC-like"/>
</dbReference>
<sequence>MRDKSGFAVSSYALFELPLSEAIDRLIADGWTAIEIMCEDGHAELLGWSKERLTQLQQKGVEYGISWSIHAPISGCNLAAEAGAVREQTLDTMKRCLEIASFLHSTHVVMHAGEIADRLDHTERARGGENVTRAVQLLLPEVSHGSTVLTLENVPPYSKLFGWDVGDLLEVCKAVDSRQLGLTYDVGHAHLIRHGYALEALEQALPYLSALHISDNRGEADEHLAVGEGTIPFAEIWPLLARNGFAGSWVIETRQLPSAGVSVERIGSQR</sequence>
<proteinExistence type="predicted"/>